<evidence type="ECO:0000313" key="3">
    <source>
        <dbReference type="Proteomes" id="UP001249959"/>
    </source>
</evidence>
<accession>A0ABU3TSV2</accession>
<gene>
    <name evidence="2" type="ORF">PQG45_06800</name>
</gene>
<evidence type="ECO:0008006" key="4">
    <source>
        <dbReference type="Google" id="ProtNLM"/>
    </source>
</evidence>
<protein>
    <recommendedName>
        <fullName evidence="4">Protein BatD</fullName>
    </recommendedName>
</protein>
<evidence type="ECO:0000256" key="1">
    <source>
        <dbReference type="SAM" id="Phobius"/>
    </source>
</evidence>
<organism evidence="2 3">
    <name type="scientific">Aquirufa regiilacus</name>
    <dbReference type="NCBI Taxonomy" id="3024868"/>
    <lineage>
        <taxon>Bacteria</taxon>
        <taxon>Pseudomonadati</taxon>
        <taxon>Bacteroidota</taxon>
        <taxon>Cytophagia</taxon>
        <taxon>Cytophagales</taxon>
        <taxon>Flectobacillaceae</taxon>
        <taxon>Aquirufa</taxon>
    </lineage>
</organism>
<sequence>MMRQEQEIRVFGRFLEDSAKIGQDIHYVLRVSHTPQQEIFFPSINQAYGVFKPIKKDYFPTKTDGNNVSIDSAVYTFRQFSIQDFQTLRIPVAIQTELDCTVVSPTQDTVYLKRLMPHAKDVKIDSLIQSIPVSPLKPKPDLRNLTLGAVSVLIVLGLVYWLLGNRIRQGLRLYLLWRKNLEFKRAYQRLMRNISNSPKGLQNLENAAALWKNYLERLTNIPFATFTTTEMVDNLPDKRLEKTLQEVDSAIYGGNFSTRTLEAIKVLLEIAETVYLQERAKINQEVKRS</sequence>
<proteinExistence type="predicted"/>
<dbReference type="EMBL" id="JAVNWW010000002">
    <property type="protein sequence ID" value="MDU0808737.1"/>
    <property type="molecule type" value="Genomic_DNA"/>
</dbReference>
<feature type="transmembrane region" description="Helical" evidence="1">
    <location>
        <begin position="145"/>
        <end position="163"/>
    </location>
</feature>
<keyword evidence="3" id="KW-1185">Reference proteome</keyword>
<keyword evidence="1" id="KW-1133">Transmembrane helix</keyword>
<reference evidence="2 3" key="1">
    <citation type="submission" date="2023-09" db="EMBL/GenBank/DDBJ databases">
        <title>Aquirufa genomes.</title>
        <authorList>
            <person name="Pitt A."/>
        </authorList>
    </citation>
    <scope>NUCLEOTIDE SEQUENCE [LARGE SCALE GENOMIC DNA]</scope>
    <source>
        <strain evidence="2 3">LEOWEIH-7C</strain>
    </source>
</reference>
<evidence type="ECO:0000313" key="2">
    <source>
        <dbReference type="EMBL" id="MDU0808737.1"/>
    </source>
</evidence>
<comment type="caution">
    <text evidence="2">The sequence shown here is derived from an EMBL/GenBank/DDBJ whole genome shotgun (WGS) entry which is preliminary data.</text>
</comment>
<keyword evidence="1" id="KW-0472">Membrane</keyword>
<keyword evidence="1" id="KW-0812">Transmembrane</keyword>
<dbReference type="Proteomes" id="UP001249959">
    <property type="component" value="Unassembled WGS sequence"/>
</dbReference>
<name>A0ABU3TSV2_9BACT</name>
<dbReference type="RefSeq" id="WP_316070546.1">
    <property type="nucleotide sequence ID" value="NZ_JAVNWW010000002.1"/>
</dbReference>